<gene>
    <name evidence="3" type="ORF">BDK51DRAFT_42010</name>
</gene>
<dbReference type="InterPro" id="IPR036770">
    <property type="entry name" value="Ankyrin_rpt-contain_sf"/>
</dbReference>
<keyword evidence="4" id="KW-1185">Reference proteome</keyword>
<reference evidence="4" key="1">
    <citation type="journal article" date="2018" name="Nat. Microbiol.">
        <title>Leveraging single-cell genomics to expand the fungal tree of life.</title>
        <authorList>
            <person name="Ahrendt S.R."/>
            <person name="Quandt C.A."/>
            <person name="Ciobanu D."/>
            <person name="Clum A."/>
            <person name="Salamov A."/>
            <person name="Andreopoulos B."/>
            <person name="Cheng J.F."/>
            <person name="Woyke T."/>
            <person name="Pelin A."/>
            <person name="Henrissat B."/>
            <person name="Reynolds N.K."/>
            <person name="Benny G.L."/>
            <person name="Smith M.E."/>
            <person name="James T.Y."/>
            <person name="Grigoriev I.V."/>
        </authorList>
    </citation>
    <scope>NUCLEOTIDE SEQUENCE [LARGE SCALE GENOMIC DNA]</scope>
</reference>
<dbReference type="AlphaFoldDB" id="A0A4P9WT00"/>
<organism evidence="3 4">
    <name type="scientific">Blyttiomyces helicus</name>
    <dbReference type="NCBI Taxonomy" id="388810"/>
    <lineage>
        <taxon>Eukaryota</taxon>
        <taxon>Fungi</taxon>
        <taxon>Fungi incertae sedis</taxon>
        <taxon>Chytridiomycota</taxon>
        <taxon>Chytridiomycota incertae sedis</taxon>
        <taxon>Chytridiomycetes</taxon>
        <taxon>Chytridiomycetes incertae sedis</taxon>
        <taxon>Blyttiomyces</taxon>
    </lineage>
</organism>
<dbReference type="PROSITE" id="PS50088">
    <property type="entry name" value="ANK_REPEAT"/>
    <property type="match status" value="1"/>
</dbReference>
<evidence type="ECO:0000313" key="4">
    <source>
        <dbReference type="Proteomes" id="UP000269721"/>
    </source>
</evidence>
<feature type="repeat" description="ANK" evidence="1">
    <location>
        <begin position="29"/>
        <end position="51"/>
    </location>
</feature>
<dbReference type="EMBL" id="KZ993893">
    <property type="protein sequence ID" value="RKO94450.1"/>
    <property type="molecule type" value="Genomic_DNA"/>
</dbReference>
<dbReference type="OrthoDB" id="194358at2759"/>
<proteinExistence type="predicted"/>
<name>A0A4P9WT00_9FUNG</name>
<dbReference type="Pfam" id="PF13637">
    <property type="entry name" value="Ank_4"/>
    <property type="match status" value="1"/>
</dbReference>
<sequence>MNSAAIKNDVAQFKLMLGCGVDVNRAWQDGRTPLHLAVRERNTGIIQLIIDYAVLAATGPQPTSPRGTPPPRAHHSPTPSSPLNPATPSSPLNAAAAALGGVPLRRTDSSLSVSCLPHLEVSLEPVDRWGCTPLEEARAAGEAWNEIAEMVCEGVVRVREATRRAGRG</sequence>
<dbReference type="Gene3D" id="1.25.40.20">
    <property type="entry name" value="Ankyrin repeat-containing domain"/>
    <property type="match status" value="1"/>
</dbReference>
<feature type="region of interest" description="Disordered" evidence="2">
    <location>
        <begin position="59"/>
        <end position="90"/>
    </location>
</feature>
<evidence type="ECO:0000256" key="2">
    <source>
        <dbReference type="SAM" id="MobiDB-lite"/>
    </source>
</evidence>
<evidence type="ECO:0000313" key="3">
    <source>
        <dbReference type="EMBL" id="RKO94450.1"/>
    </source>
</evidence>
<dbReference type="Proteomes" id="UP000269721">
    <property type="component" value="Unassembled WGS sequence"/>
</dbReference>
<protein>
    <submittedName>
        <fullName evidence="3">Uncharacterized protein</fullName>
    </submittedName>
</protein>
<dbReference type="InterPro" id="IPR002110">
    <property type="entry name" value="Ankyrin_rpt"/>
</dbReference>
<dbReference type="SUPFAM" id="SSF48403">
    <property type="entry name" value="Ankyrin repeat"/>
    <property type="match status" value="1"/>
</dbReference>
<evidence type="ECO:0000256" key="1">
    <source>
        <dbReference type="PROSITE-ProRule" id="PRU00023"/>
    </source>
</evidence>
<dbReference type="PROSITE" id="PS50297">
    <property type="entry name" value="ANK_REP_REGION"/>
    <property type="match status" value="1"/>
</dbReference>
<keyword evidence="1" id="KW-0040">ANK repeat</keyword>
<accession>A0A4P9WT00</accession>